<sequence length="669" mass="76979">MALMLPESISLNYSQGEINLFQLLSNQLPDDFHVWHKQIIYGKNIDFLILSPNFGILIIQVISYYPNQIANINIDNKSISFYKENQDKNNVQQSPTHIYLDIPNRKTRKRSQPVQKVSEIYQYSWYQEQEFLNHIILQLQNYPALKQDDIDNINKLALPVEYSIVFSNITESQALEKNINQIFPQFQAIYRDELLSFHNNMNLLSRLKKIFTHQFYYPYLTCDQISTIKAVIFPEIAIKLVPASSHSVAEGVKLQNGSYVYKTLDYRQERIVRSIGQGHRIIYGVAGSGKTLILLSHAKLLLKINPNQKILILCFNRSLSGYLNSLLDQDINNHYFTRIIRVLTFYSWFSSEIKTVPSKGGFSTDYYEHILGEILFEKISTFSDSDKYDAILIDEAQTFHPTWFKCCVAALKDQNNGNLMIVADGGQSIYKRQNFTWKSVGVKAVGRTINKKFQLDKNYRNTQEILSAAWSIFQDSNNINFENINDNIFTDKTLIFDIVKPQDAIRHGLSPILHIEESDNQQLASIIKVIKELKADGLCLNEIAVIYKTADDNKKILITELIQKLTSIGIETYWISNNRESEKQYSINQSGIKIVSGMSALGLEFKVVLILWAQDWEFNIPALSENDVLIARKLYVAMTRAQDILNIFGSGNSKLVQELQNSGNFIVRY</sequence>
<proteinExistence type="predicted"/>
<dbReference type="InterPro" id="IPR027417">
    <property type="entry name" value="P-loop_NTPase"/>
</dbReference>
<dbReference type="GO" id="GO:0005524">
    <property type="term" value="F:ATP binding"/>
    <property type="evidence" value="ECO:0007669"/>
    <property type="project" value="InterPro"/>
</dbReference>
<organism evidence="2 3">
    <name type="scientific">Anabaenopsis circularis NIES-21</name>
    <dbReference type="NCBI Taxonomy" id="1085406"/>
    <lineage>
        <taxon>Bacteria</taxon>
        <taxon>Bacillati</taxon>
        <taxon>Cyanobacteriota</taxon>
        <taxon>Cyanophyceae</taxon>
        <taxon>Nostocales</taxon>
        <taxon>Nodulariaceae</taxon>
        <taxon>Anabaenopsis</taxon>
    </lineage>
</organism>
<dbReference type="GO" id="GO:0003677">
    <property type="term" value="F:DNA binding"/>
    <property type="evidence" value="ECO:0007669"/>
    <property type="project" value="InterPro"/>
</dbReference>
<dbReference type="AlphaFoldDB" id="A0A1Z4GBJ6"/>
<feature type="domain" description="NERD" evidence="1">
    <location>
        <begin position="15"/>
        <end position="98"/>
    </location>
</feature>
<dbReference type="Pfam" id="PF13245">
    <property type="entry name" value="AAA_19"/>
    <property type="match status" value="1"/>
</dbReference>
<dbReference type="Gene3D" id="3.40.50.300">
    <property type="entry name" value="P-loop containing nucleotide triphosphate hydrolases"/>
    <property type="match status" value="2"/>
</dbReference>
<dbReference type="PANTHER" id="PTHR11070:SF45">
    <property type="entry name" value="DNA 3'-5' HELICASE"/>
    <property type="match status" value="1"/>
</dbReference>
<dbReference type="OrthoDB" id="9787585at2"/>
<dbReference type="GO" id="GO:0043138">
    <property type="term" value="F:3'-5' DNA helicase activity"/>
    <property type="evidence" value="ECO:0007669"/>
    <property type="project" value="TreeGrafter"/>
</dbReference>
<evidence type="ECO:0000259" key="1">
    <source>
        <dbReference type="Pfam" id="PF08378"/>
    </source>
</evidence>
<dbReference type="EMBL" id="AP018174">
    <property type="protein sequence ID" value="BAY14696.1"/>
    <property type="molecule type" value="Genomic_DNA"/>
</dbReference>
<keyword evidence="3" id="KW-1185">Reference proteome</keyword>
<dbReference type="SUPFAM" id="SSF52540">
    <property type="entry name" value="P-loop containing nucleoside triphosphate hydrolases"/>
    <property type="match status" value="1"/>
</dbReference>
<evidence type="ECO:0000313" key="2">
    <source>
        <dbReference type="EMBL" id="BAY14696.1"/>
    </source>
</evidence>
<gene>
    <name evidence="2" type="ORF">NIES21_04540</name>
</gene>
<dbReference type="Pfam" id="PF08378">
    <property type="entry name" value="NERD"/>
    <property type="match status" value="1"/>
</dbReference>
<reference evidence="2 3" key="1">
    <citation type="submission" date="2017-06" db="EMBL/GenBank/DDBJ databases">
        <title>Genome sequencing of cyanobaciteial culture collection at National Institute for Environmental Studies (NIES).</title>
        <authorList>
            <person name="Hirose Y."/>
            <person name="Shimura Y."/>
            <person name="Fujisawa T."/>
            <person name="Nakamura Y."/>
            <person name="Kawachi M."/>
        </authorList>
    </citation>
    <scope>NUCLEOTIDE SEQUENCE [LARGE SCALE GENOMIC DNA]</scope>
    <source>
        <strain evidence="2 3">NIES-21</strain>
    </source>
</reference>
<accession>A0A1Z4GBJ6</accession>
<dbReference type="PANTHER" id="PTHR11070">
    <property type="entry name" value="UVRD / RECB / PCRA DNA HELICASE FAMILY MEMBER"/>
    <property type="match status" value="1"/>
</dbReference>
<name>A0A1Z4GBJ6_9CYAN</name>
<dbReference type="InterPro" id="IPR000212">
    <property type="entry name" value="DNA_helicase_UvrD/REP"/>
</dbReference>
<dbReference type="GO" id="GO:0005829">
    <property type="term" value="C:cytosol"/>
    <property type="evidence" value="ECO:0007669"/>
    <property type="project" value="TreeGrafter"/>
</dbReference>
<dbReference type="GO" id="GO:0000725">
    <property type="term" value="P:recombinational repair"/>
    <property type="evidence" value="ECO:0007669"/>
    <property type="project" value="TreeGrafter"/>
</dbReference>
<dbReference type="Proteomes" id="UP000218287">
    <property type="component" value="Chromosome"/>
</dbReference>
<evidence type="ECO:0000313" key="3">
    <source>
        <dbReference type="Proteomes" id="UP000218287"/>
    </source>
</evidence>
<protein>
    <recommendedName>
        <fullName evidence="1">NERD domain-containing protein</fullName>
    </recommendedName>
</protein>
<dbReference type="InterPro" id="IPR011528">
    <property type="entry name" value="NERD"/>
</dbReference>